<dbReference type="InterPro" id="IPR015915">
    <property type="entry name" value="Kelch-typ_b-propeller"/>
</dbReference>
<evidence type="ECO:0000256" key="2">
    <source>
        <dbReference type="ARBA" id="ARBA00023004"/>
    </source>
</evidence>
<dbReference type="Gene3D" id="2.120.10.80">
    <property type="entry name" value="Kelch-type beta propeller"/>
    <property type="match status" value="2"/>
</dbReference>
<proteinExistence type="predicted"/>
<evidence type="ECO:0000313" key="4">
    <source>
        <dbReference type="Proteomes" id="UP001182556"/>
    </source>
</evidence>
<dbReference type="GO" id="GO:0019760">
    <property type="term" value="P:glucosinolate metabolic process"/>
    <property type="evidence" value="ECO:0007669"/>
    <property type="project" value="UniProtKB-ARBA"/>
</dbReference>
<keyword evidence="2" id="KW-0408">Iron</keyword>
<dbReference type="PANTHER" id="PTHR47435">
    <property type="entry name" value="KELCH REPEAT PROTEIN (AFU_ORTHOLOGUE AFUA_5G12780)"/>
    <property type="match status" value="1"/>
</dbReference>
<name>A0AAD9FUN0_PAPLA</name>
<keyword evidence="1" id="KW-0677">Repeat</keyword>
<keyword evidence="4" id="KW-1185">Reference proteome</keyword>
<dbReference type="EMBL" id="JAODAN010000002">
    <property type="protein sequence ID" value="KAK1926441.1"/>
    <property type="molecule type" value="Genomic_DNA"/>
</dbReference>
<dbReference type="Pfam" id="PF24681">
    <property type="entry name" value="Kelch_KLHDC2_KLHL20_DRC7"/>
    <property type="match status" value="1"/>
</dbReference>
<gene>
    <name evidence="3" type="ORF">DB88DRAFT_470991</name>
</gene>
<evidence type="ECO:0000256" key="1">
    <source>
        <dbReference type="ARBA" id="ARBA00022737"/>
    </source>
</evidence>
<comment type="caution">
    <text evidence="3">The sequence shown here is derived from an EMBL/GenBank/DDBJ whole genome shotgun (WGS) entry which is preliminary data.</text>
</comment>
<accession>A0AAD9FUN0</accession>
<evidence type="ECO:0000313" key="3">
    <source>
        <dbReference type="EMBL" id="KAK1926441.1"/>
    </source>
</evidence>
<organism evidence="3 4">
    <name type="scientific">Papiliotrema laurentii</name>
    <name type="common">Cryptococcus laurentii</name>
    <dbReference type="NCBI Taxonomy" id="5418"/>
    <lineage>
        <taxon>Eukaryota</taxon>
        <taxon>Fungi</taxon>
        <taxon>Dikarya</taxon>
        <taxon>Basidiomycota</taxon>
        <taxon>Agaricomycotina</taxon>
        <taxon>Tremellomycetes</taxon>
        <taxon>Tremellales</taxon>
        <taxon>Rhynchogastremaceae</taxon>
        <taxon>Papiliotrema</taxon>
    </lineage>
</organism>
<reference evidence="3" key="1">
    <citation type="submission" date="2023-02" db="EMBL/GenBank/DDBJ databases">
        <title>Identification and recombinant expression of a fungal hydrolase from Papiliotrema laurentii that hydrolyzes apple cutin and clears colloidal polyester polyurethane.</title>
        <authorList>
            <consortium name="DOE Joint Genome Institute"/>
            <person name="Roman V.A."/>
            <person name="Bojanowski C."/>
            <person name="Crable B.R."/>
            <person name="Wagner D.N."/>
            <person name="Hung C.S."/>
            <person name="Nadeau L.J."/>
            <person name="Schratz L."/>
            <person name="Haridas S."/>
            <person name="Pangilinan J."/>
            <person name="Lipzen A."/>
            <person name="Na H."/>
            <person name="Yan M."/>
            <person name="Ng V."/>
            <person name="Grigoriev I.V."/>
            <person name="Spatafora J.W."/>
            <person name="Barlow D."/>
            <person name="Biffinger J."/>
            <person name="Kelley-Loughnane N."/>
            <person name="Varaljay V.A."/>
            <person name="Crookes-Goodson W.J."/>
        </authorList>
    </citation>
    <scope>NUCLEOTIDE SEQUENCE</scope>
    <source>
        <strain evidence="3">5307AH</strain>
    </source>
</reference>
<protein>
    <submittedName>
        <fullName evidence="3">Uncharacterized protein</fullName>
    </submittedName>
</protein>
<dbReference type="AlphaFoldDB" id="A0AAD9FUN0"/>
<dbReference type="Proteomes" id="UP001182556">
    <property type="component" value="Unassembled WGS sequence"/>
</dbReference>
<sequence length="339" mass="36092">MSTSFSWTKIKADPLPRSSHSLSLVGDDAYIYGGEINPREPVDDAVHKVNLTSGAYERIDAKGDIPQSRVGHVAGVINDTIYVFGGRGGPAMTPLDEAGAVHSFSPTTMTWTKLTPTTSAYPCARSYHTGTASSTHLIVHAGCGDASTGRLRDTWLFDVTSLAWTRIDDAPGDPRGGSAITVLDDKLWRFGGFNGKTELGGAIDCIVLKDNLVEAKWETVTFGQSAGLARGEEGDLVGNSDSPGHRSVHALLPLNGLILTLFGEGKPSVTGGHDAAGNFWGDVWAFDPSSRSWEQVRTKGQTPGERGWFAADHARGKVVVWGGIDASNERLTDGWVLSA</sequence>
<dbReference type="SUPFAM" id="SSF117281">
    <property type="entry name" value="Kelch motif"/>
    <property type="match status" value="2"/>
</dbReference>
<dbReference type="PANTHER" id="PTHR47435:SF4">
    <property type="entry name" value="KELCH REPEAT PROTEIN (AFU_ORTHOLOGUE AFUA_5G12780)"/>
    <property type="match status" value="1"/>
</dbReference>